<dbReference type="Pfam" id="PF16561">
    <property type="entry name" value="AMPK1_CBM"/>
    <property type="match status" value="1"/>
</dbReference>
<dbReference type="InterPro" id="IPR013783">
    <property type="entry name" value="Ig-like_fold"/>
</dbReference>
<evidence type="ECO:0000313" key="4">
    <source>
        <dbReference type="Proteomes" id="UP000232323"/>
    </source>
</evidence>
<feature type="region of interest" description="Disordered" evidence="1">
    <location>
        <begin position="348"/>
        <end position="404"/>
    </location>
</feature>
<dbReference type="PROSITE" id="PS50106">
    <property type="entry name" value="PDZ"/>
    <property type="match status" value="1"/>
</dbReference>
<accession>A0A250WUX8</accession>
<dbReference type="Gene3D" id="2.60.40.10">
    <property type="entry name" value="Immunoglobulins"/>
    <property type="match status" value="1"/>
</dbReference>
<dbReference type="InterPro" id="IPR032640">
    <property type="entry name" value="AMPK1_CBM"/>
</dbReference>
<dbReference type="EMBL" id="BEGY01000008">
    <property type="protein sequence ID" value="GAX74509.1"/>
    <property type="molecule type" value="Genomic_DNA"/>
</dbReference>
<dbReference type="PANTHER" id="PTHR47661:SF2">
    <property type="entry name" value="PHOSPHOGLUCAN PHOSPHATASE LSF1, CHLOROPLASTIC"/>
    <property type="match status" value="1"/>
</dbReference>
<dbReference type="SUPFAM" id="SSF50156">
    <property type="entry name" value="PDZ domain-like"/>
    <property type="match status" value="1"/>
</dbReference>
<name>A0A250WUX8_9CHLO</name>
<reference evidence="3 4" key="1">
    <citation type="submission" date="2017-08" db="EMBL/GenBank/DDBJ databases">
        <title>Acidophilic green algal genome provides insights into adaptation to an acidic environment.</title>
        <authorList>
            <person name="Hirooka S."/>
            <person name="Hirose Y."/>
            <person name="Kanesaki Y."/>
            <person name="Higuchi S."/>
            <person name="Fujiwara T."/>
            <person name="Onuma R."/>
            <person name="Era A."/>
            <person name="Ohbayashi R."/>
            <person name="Uzuka A."/>
            <person name="Nozaki H."/>
            <person name="Yoshikawa H."/>
            <person name="Miyagishima S.Y."/>
        </authorList>
    </citation>
    <scope>NUCLEOTIDE SEQUENCE [LARGE SCALE GENOMIC DNA]</scope>
    <source>
        <strain evidence="3 4">NIES-2499</strain>
    </source>
</reference>
<dbReference type="Proteomes" id="UP000232323">
    <property type="component" value="Unassembled WGS sequence"/>
</dbReference>
<dbReference type="OrthoDB" id="531008at2759"/>
<proteinExistence type="predicted"/>
<protein>
    <recommendedName>
        <fullName evidence="2">PDZ domain-containing protein</fullName>
    </recommendedName>
</protein>
<dbReference type="CDD" id="cd02859">
    <property type="entry name" value="E_set_AMPKbeta_like_N"/>
    <property type="match status" value="1"/>
</dbReference>
<dbReference type="Gene3D" id="2.30.42.10">
    <property type="match status" value="1"/>
</dbReference>
<keyword evidence="4" id="KW-1185">Reference proteome</keyword>
<feature type="region of interest" description="Disordered" evidence="1">
    <location>
        <begin position="257"/>
        <end position="276"/>
    </location>
</feature>
<sequence length="637" mass="69454">MVVIATQHASFSERKQAPVKFYSKKGKPHSSGPTCARGVCICRVNTEEKKSILKYTNELTFNLNEYMVVLDKPLGLTLAPDPVEGHIVVQSIKDGSPASSCQLIQVGDVVRKCSAVFGEDMWQATDIRRMRWAINNRTSKVKLVLERPKRPLLSVPVWYSKGQSGAASFDREVMMQLPISFQSSASTSDDWNQDTVALGKPLYVSFHRSGLPPGQLAQRNSSRAARHARLQQLRDELDQVGHAAVIDLTLNPLRSATDHQKASISKKQPDPSQSIKGTAKGKQILTLLPWLLVAPSRLDTRGLASLATTRGINAILELSLVINQEGHLAVRGSEREIQLQQVHVGSLIPSTSEPHGSAPGDASSTSSSNSSDQALSTVLSTVGSPRGPPDGAQAPASRRVVTSSTLGRKEAQLHNLIHAAASLQRLAFRRRGSSFHHSAPERCAVLLHCHEEGVRAQVGDLLAAWLYWYKGMPLQEAILSTQMGTGCAVQQSLIEVATESLVYAGDERLSREVLTWKYGAMSVAVAGDIVGGWQNRVPLLRCVNPTGCKGSTERGHFFLPLIGLKPGVYFYKFIVNGTWTVDPTAPKVIDTEGNYNNVLEVHARPPSVTSKEKLQLARWQAANVALETKLMSGFRLN</sequence>
<dbReference type="InterPro" id="IPR014756">
    <property type="entry name" value="Ig_E-set"/>
</dbReference>
<dbReference type="InterPro" id="IPR036034">
    <property type="entry name" value="PDZ_sf"/>
</dbReference>
<evidence type="ECO:0000259" key="2">
    <source>
        <dbReference type="PROSITE" id="PS50106"/>
    </source>
</evidence>
<evidence type="ECO:0000313" key="3">
    <source>
        <dbReference type="EMBL" id="GAX74509.1"/>
    </source>
</evidence>
<dbReference type="STRING" id="1157962.A0A250WUX8"/>
<feature type="domain" description="PDZ" evidence="2">
    <location>
        <begin position="74"/>
        <end position="149"/>
    </location>
</feature>
<feature type="compositionally biased region" description="Low complexity" evidence="1">
    <location>
        <begin position="357"/>
        <end position="376"/>
    </location>
</feature>
<comment type="caution">
    <text evidence="3">The sequence shown here is derived from an EMBL/GenBank/DDBJ whole genome shotgun (WGS) entry which is preliminary data.</text>
</comment>
<dbReference type="PANTHER" id="PTHR47661">
    <property type="entry name" value="PHOSPHOGLUCAN PHOSPHATASE LSF1, CHLOROPLASTIC"/>
    <property type="match status" value="1"/>
</dbReference>
<feature type="compositionally biased region" description="Polar residues" evidence="1">
    <location>
        <begin position="262"/>
        <end position="276"/>
    </location>
</feature>
<evidence type="ECO:0000256" key="1">
    <source>
        <dbReference type="SAM" id="MobiDB-lite"/>
    </source>
</evidence>
<dbReference type="SUPFAM" id="SSF81296">
    <property type="entry name" value="E set domains"/>
    <property type="match status" value="1"/>
</dbReference>
<gene>
    <name evidence="3" type="ORF">CEUSTIGMA_g1958.t1</name>
</gene>
<dbReference type="InterPro" id="IPR001478">
    <property type="entry name" value="PDZ"/>
</dbReference>
<organism evidence="3 4">
    <name type="scientific">Chlamydomonas eustigma</name>
    <dbReference type="NCBI Taxonomy" id="1157962"/>
    <lineage>
        <taxon>Eukaryota</taxon>
        <taxon>Viridiplantae</taxon>
        <taxon>Chlorophyta</taxon>
        <taxon>core chlorophytes</taxon>
        <taxon>Chlorophyceae</taxon>
        <taxon>CS clade</taxon>
        <taxon>Chlamydomonadales</taxon>
        <taxon>Chlamydomonadaceae</taxon>
        <taxon>Chlamydomonas</taxon>
    </lineage>
</organism>
<dbReference type="AlphaFoldDB" id="A0A250WUX8"/>